<dbReference type="InterPro" id="IPR032675">
    <property type="entry name" value="LRR_dom_sf"/>
</dbReference>
<feature type="compositionally biased region" description="Polar residues" evidence="5">
    <location>
        <begin position="745"/>
        <end position="763"/>
    </location>
</feature>
<name>A0A553N8B9_TIGCA</name>
<sequence length="944" mass="104187">MLADLISTKCVEEMLSYVCRSTLNDNNICRIRANAFKDAQSLNSISLSNNRLTRIYEQSFGENNYRISRMEIAGNPLTCDCNTLWLRNLASDTNVVPDEPRCYFPRALSGKPLRQLRTSRFTCDSRAGENLIKDACSGIPLKRPIQEAIQEQTTQQNVVTRELPRSSRSEDINLEDNVSNDKVAGDTPTIYAEIKDPEDGEKSDEDDSVFSIFGIPIPKLPLNLNFALSPALSSGLLPIGRKGDNANQAPDTSSSNKAPTNQIVPPEVDQTRGPDFLDPIWVETGLKAAGFLLPKLAESFANRGTSSSSNGAATEKRQVSKSGNSENNEMFNYQHPTNPIIPLRSGSTSNQENPRYFPQDGTNEEYFPKGYIPAIQYNHPVPNGYPLPMSGHTPIHAHPNDQVSLPSNDDFNSAVPKQNIPRQTIGQRPSSGANLGFGSSQDDVNGFKPLFRPHTKDPMFSPNQGQLQPGSSFQSAFPELDSPMTPLPPGFKVADASDLTDTSNKYPHLNHPSLQFTSPANNEVSSSESTSFTPISTSTLQPNNLGPSYQAVPGSFPDSSSIDRPPILNPGPLLTNLFASTNEDTSSTTLSDILEGQVKSDPNPDYEYEYVYEDVVPETKASSPIASLPGFNPPSDHVEGQAEIQRLLEEFRRQNVEEREVTERVIPTLQVQEVTTSSSNEVSTEGVEIAHRGTPKIVPETTTFNLIETEPDYTTTSSEYFDEPKDDEPEYQYYYEYYDDEEDPASTTEGLTTSSEQPGDNILAQPQQSLDDIFNLMKQKGDFDQNSPQSKNFERPTPPPPIRTSTQLYDVNGNYLESQRSSVTVDSVSASRIQAPEVPDLDEPKSSTLSSLDGSVTRRSSSPYPFHPDRSDPASKPNRDDQPGWYYSNYNKDNVEPFRGPGADDMQHNGSSSSRLHCLNSAPLTLISTVLLVLAPRIWGTWHV</sequence>
<organism evidence="7 8">
    <name type="scientific">Tigriopus californicus</name>
    <name type="common">Marine copepod</name>
    <dbReference type="NCBI Taxonomy" id="6832"/>
    <lineage>
        <taxon>Eukaryota</taxon>
        <taxon>Metazoa</taxon>
        <taxon>Ecdysozoa</taxon>
        <taxon>Arthropoda</taxon>
        <taxon>Crustacea</taxon>
        <taxon>Multicrustacea</taxon>
        <taxon>Hexanauplia</taxon>
        <taxon>Copepoda</taxon>
        <taxon>Harpacticoida</taxon>
        <taxon>Harpacticidae</taxon>
        <taxon>Tigriopus</taxon>
    </lineage>
</organism>
<feature type="region of interest" description="Disordered" evidence="5">
    <location>
        <begin position="302"/>
        <end position="334"/>
    </location>
</feature>
<dbReference type="InterPro" id="IPR051963">
    <property type="entry name" value="Adhesion_GPCR_A"/>
</dbReference>
<dbReference type="Gene3D" id="3.80.10.10">
    <property type="entry name" value="Ribonuclease Inhibitor"/>
    <property type="match status" value="1"/>
</dbReference>
<feature type="compositionally biased region" description="Polar residues" evidence="5">
    <location>
        <begin position="461"/>
        <end position="475"/>
    </location>
</feature>
<dbReference type="AlphaFoldDB" id="A0A553N8B9"/>
<feature type="compositionally biased region" description="Polar residues" evidence="5">
    <location>
        <begin position="422"/>
        <end position="443"/>
    </location>
</feature>
<feature type="compositionally biased region" description="Polar residues" evidence="5">
    <location>
        <begin position="320"/>
        <end position="334"/>
    </location>
</feature>
<feature type="region of interest" description="Disordered" evidence="5">
    <location>
        <begin position="152"/>
        <end position="184"/>
    </location>
</feature>
<proteinExistence type="inferred from homology"/>
<feature type="compositionally biased region" description="Polar residues" evidence="5">
    <location>
        <begin position="245"/>
        <end position="263"/>
    </location>
</feature>
<dbReference type="PANTHER" id="PTHR45930">
    <property type="entry name" value="G-PROTEIN COUPLED RECEPTOR 124-LIKE PROTEIN"/>
    <property type="match status" value="1"/>
</dbReference>
<dbReference type="Pfam" id="PF13855">
    <property type="entry name" value="LRR_8"/>
    <property type="match status" value="1"/>
</dbReference>
<comment type="caution">
    <text evidence="7">The sequence shown here is derived from an EMBL/GenBank/DDBJ whole genome shotgun (WGS) entry which is preliminary data.</text>
</comment>
<feature type="compositionally biased region" description="Polar residues" evidence="5">
    <location>
        <begin position="302"/>
        <end position="312"/>
    </location>
</feature>
<protein>
    <recommendedName>
        <fullName evidence="6">LRRCT domain-containing protein</fullName>
    </recommendedName>
</protein>
<dbReference type="InterPro" id="IPR000483">
    <property type="entry name" value="Cys-rich_flank_reg_C"/>
</dbReference>
<dbReference type="Proteomes" id="UP000318571">
    <property type="component" value="Chromosome 8"/>
</dbReference>
<evidence type="ECO:0000256" key="4">
    <source>
        <dbReference type="ARBA" id="ARBA00023170"/>
    </source>
</evidence>
<dbReference type="SUPFAM" id="SSF52058">
    <property type="entry name" value="L domain-like"/>
    <property type="match status" value="1"/>
</dbReference>
<evidence type="ECO:0000313" key="7">
    <source>
        <dbReference type="EMBL" id="TRY61668.1"/>
    </source>
</evidence>
<dbReference type="STRING" id="6832.A0A553N8B9"/>
<keyword evidence="8" id="KW-1185">Reference proteome</keyword>
<feature type="region of interest" description="Disordered" evidence="5">
    <location>
        <begin position="742"/>
        <end position="763"/>
    </location>
</feature>
<feature type="compositionally biased region" description="Polar residues" evidence="5">
    <location>
        <begin position="846"/>
        <end position="863"/>
    </location>
</feature>
<gene>
    <name evidence="7" type="ORF">TCAL_02125</name>
</gene>
<reference evidence="7 8" key="1">
    <citation type="journal article" date="2018" name="Nat. Ecol. Evol.">
        <title>Genomic signatures of mitonuclear coevolution across populations of Tigriopus californicus.</title>
        <authorList>
            <person name="Barreto F.S."/>
            <person name="Watson E.T."/>
            <person name="Lima T.G."/>
            <person name="Willett C.S."/>
            <person name="Edmands S."/>
            <person name="Li W."/>
            <person name="Burton R.S."/>
        </authorList>
    </citation>
    <scope>NUCLEOTIDE SEQUENCE [LARGE SCALE GENOMIC DNA]</scope>
    <source>
        <strain evidence="7 8">San Diego</strain>
    </source>
</reference>
<evidence type="ECO:0000256" key="5">
    <source>
        <dbReference type="SAM" id="MobiDB-lite"/>
    </source>
</evidence>
<feature type="region of interest" description="Disordered" evidence="5">
    <location>
        <begin position="821"/>
        <end position="914"/>
    </location>
</feature>
<accession>A0A553N8B9</accession>
<feature type="domain" description="LRRCT" evidence="6">
    <location>
        <begin position="75"/>
        <end position="124"/>
    </location>
</feature>
<dbReference type="GO" id="GO:0005886">
    <property type="term" value="C:plasma membrane"/>
    <property type="evidence" value="ECO:0007669"/>
    <property type="project" value="TreeGrafter"/>
</dbReference>
<comment type="similarity">
    <text evidence="1">Belongs to the G-protein coupled receptor 2 family. Adhesion G-protein coupled receptor (ADGR) subfamily.</text>
</comment>
<feature type="compositionally biased region" description="Low complexity" evidence="5">
    <location>
        <begin position="525"/>
        <end position="539"/>
    </location>
</feature>
<evidence type="ECO:0000256" key="1">
    <source>
        <dbReference type="ARBA" id="ARBA00007343"/>
    </source>
</evidence>
<dbReference type="EMBL" id="VCGU01000459">
    <property type="protein sequence ID" value="TRY61668.1"/>
    <property type="molecule type" value="Genomic_DNA"/>
</dbReference>
<feature type="compositionally biased region" description="Polar residues" evidence="5">
    <location>
        <begin position="821"/>
        <end position="832"/>
    </location>
</feature>
<dbReference type="GO" id="GO:0007166">
    <property type="term" value="P:cell surface receptor signaling pathway"/>
    <property type="evidence" value="ECO:0007669"/>
    <property type="project" value="TreeGrafter"/>
</dbReference>
<keyword evidence="3" id="KW-0732">Signal</keyword>
<feature type="compositionally biased region" description="Basic and acidic residues" evidence="5">
    <location>
        <begin position="867"/>
        <end position="882"/>
    </location>
</feature>
<keyword evidence="2" id="KW-0433">Leucine-rich repeat</keyword>
<evidence type="ECO:0000256" key="2">
    <source>
        <dbReference type="ARBA" id="ARBA00022614"/>
    </source>
</evidence>
<keyword evidence="4" id="KW-0675">Receptor</keyword>
<feature type="region of interest" description="Disordered" evidence="5">
    <location>
        <begin position="780"/>
        <end position="807"/>
    </location>
</feature>
<dbReference type="InterPro" id="IPR001611">
    <property type="entry name" value="Leu-rich_rpt"/>
</dbReference>
<dbReference type="PANTHER" id="PTHR45930:SF4">
    <property type="entry name" value="ADHESION G PROTEIN-COUPLED RECEPTOR A3"/>
    <property type="match status" value="1"/>
</dbReference>
<feature type="compositionally biased region" description="Basic and acidic residues" evidence="5">
    <location>
        <begin position="162"/>
        <end position="171"/>
    </location>
</feature>
<evidence type="ECO:0000259" key="6">
    <source>
        <dbReference type="SMART" id="SM00082"/>
    </source>
</evidence>
<evidence type="ECO:0000313" key="8">
    <source>
        <dbReference type="Proteomes" id="UP000318571"/>
    </source>
</evidence>
<feature type="region of interest" description="Disordered" evidence="5">
    <location>
        <begin position="422"/>
        <end position="568"/>
    </location>
</feature>
<feature type="region of interest" description="Disordered" evidence="5">
    <location>
        <begin position="242"/>
        <end position="273"/>
    </location>
</feature>
<feature type="compositionally biased region" description="Polar residues" evidence="5">
    <location>
        <begin position="512"/>
        <end position="524"/>
    </location>
</feature>
<evidence type="ECO:0000256" key="3">
    <source>
        <dbReference type="ARBA" id="ARBA00022729"/>
    </source>
</evidence>
<dbReference type="SMART" id="SM00082">
    <property type="entry name" value="LRRCT"/>
    <property type="match status" value="1"/>
</dbReference>